<dbReference type="GO" id="GO:0008782">
    <property type="term" value="F:adenosylhomocysteine nucleosidase activity"/>
    <property type="evidence" value="ECO:0007669"/>
    <property type="project" value="TreeGrafter"/>
</dbReference>
<dbReference type="GO" id="GO:0009116">
    <property type="term" value="P:nucleoside metabolic process"/>
    <property type="evidence" value="ECO:0007669"/>
    <property type="project" value="InterPro"/>
</dbReference>
<dbReference type="EMBL" id="CP048209">
    <property type="protein sequence ID" value="QHT64194.1"/>
    <property type="molecule type" value="Genomic_DNA"/>
</dbReference>
<dbReference type="NCBIfam" id="NF006087">
    <property type="entry name" value="PRK08236.1"/>
    <property type="match status" value="1"/>
</dbReference>
<dbReference type="GO" id="GO:0005829">
    <property type="term" value="C:cytosol"/>
    <property type="evidence" value="ECO:0007669"/>
    <property type="project" value="TreeGrafter"/>
</dbReference>
<comment type="function">
    <text evidence="1">Catalyzes the hydrolysis of futalosine (FL) to dehypoxanthine futalosine (DHFL) and hypoxanthine, a step in the biosynthesis of menaquinone (MK, vitamin K2).</text>
</comment>
<evidence type="ECO:0000313" key="5">
    <source>
        <dbReference type="Proteomes" id="UP000476064"/>
    </source>
</evidence>
<comment type="pathway">
    <text evidence="1">Quinol/quinone metabolism; menaquinone biosynthesis.</text>
</comment>
<dbReference type="Pfam" id="PF01048">
    <property type="entry name" value="PNP_UDP_1"/>
    <property type="match status" value="1"/>
</dbReference>
<keyword evidence="1 4" id="KW-0378">Hydrolase</keyword>
<comment type="similarity">
    <text evidence="1">Belongs to the PNP/UDP phosphorylase family. Futalosine hydrolase subfamily.</text>
</comment>
<evidence type="ECO:0000256" key="2">
    <source>
        <dbReference type="NCBIfam" id="TIGR03664"/>
    </source>
</evidence>
<sequence>MIRGRVLIVTAVEAERDAVLRGLGGDGRFHAVAAGAGPAAAAAGTALALAAGGRAAGIGIEAGADATIAAGTAVAAGTAEDAGGRPAEEGPLGSAEFSGLEAAGLASSAVPDAGSDAGYALVISAGIAGGFPGRAAVGSLVVAGEIIAADLGAESQDGFLSVDELGFGSSRIGVDARLAGALAAGIAAAGLPVSTGPVLTVTTATGTAATAAEHERRVPGAAAEAMEGFGVATAAKQFGLPALELRAISNAVGPRDRAAWRIGEALQALERASQILKEVL</sequence>
<dbReference type="PANTHER" id="PTHR46832:SF2">
    <property type="entry name" value="FUTALOSINE HYDROLASE"/>
    <property type="match status" value="1"/>
</dbReference>
<accession>A0A6C0G8V4</accession>
<proteinExistence type="inferred from homology"/>
<keyword evidence="5" id="KW-1185">Reference proteome</keyword>
<keyword evidence="4" id="KW-0326">Glycosidase</keyword>
<organism evidence="4 5">
    <name type="scientific">Paenibacillus lycopersici</name>
    <dbReference type="NCBI Taxonomy" id="2704462"/>
    <lineage>
        <taxon>Bacteria</taxon>
        <taxon>Bacillati</taxon>
        <taxon>Bacillota</taxon>
        <taxon>Bacilli</taxon>
        <taxon>Bacillales</taxon>
        <taxon>Paenibacillaceae</taxon>
        <taxon>Paenibacillus</taxon>
    </lineage>
</organism>
<dbReference type="InterPro" id="IPR035994">
    <property type="entry name" value="Nucleoside_phosphorylase_sf"/>
</dbReference>
<dbReference type="GO" id="GO:0008930">
    <property type="term" value="F:methylthioadenosine nucleosidase activity"/>
    <property type="evidence" value="ECO:0007669"/>
    <property type="project" value="TreeGrafter"/>
</dbReference>
<reference evidence="4 5" key="1">
    <citation type="submission" date="2020-01" db="EMBL/GenBank/DDBJ databases">
        <title>Paenibacillus sp. nov., isolated from tomato rhizosphere.</title>
        <authorList>
            <person name="Weon H.-Y."/>
            <person name="Lee S.A."/>
        </authorList>
    </citation>
    <scope>NUCLEOTIDE SEQUENCE [LARGE SCALE GENOMIC DNA]</scope>
    <source>
        <strain evidence="4 5">12200R-189</strain>
    </source>
</reference>
<evidence type="ECO:0000313" key="4">
    <source>
        <dbReference type="EMBL" id="QHT64194.1"/>
    </source>
</evidence>
<dbReference type="PANTHER" id="PTHR46832">
    <property type="entry name" value="5'-METHYLTHIOADENOSINE/S-ADENOSYLHOMOCYSTEINE NUCLEOSIDASE"/>
    <property type="match status" value="1"/>
</dbReference>
<dbReference type="HAMAP" id="MF_00991">
    <property type="entry name" value="MqnB"/>
    <property type="match status" value="1"/>
</dbReference>
<name>A0A6C0G8V4_9BACL</name>
<dbReference type="InterPro" id="IPR000845">
    <property type="entry name" value="Nucleoside_phosphorylase_d"/>
</dbReference>
<dbReference type="UniPathway" id="UPA00079"/>
<dbReference type="Gene3D" id="3.40.50.1580">
    <property type="entry name" value="Nucleoside phosphorylase domain"/>
    <property type="match status" value="1"/>
</dbReference>
<dbReference type="GO" id="GO:0009234">
    <property type="term" value="P:menaquinone biosynthetic process"/>
    <property type="evidence" value="ECO:0007669"/>
    <property type="project" value="UniProtKB-UniRule"/>
</dbReference>
<dbReference type="GO" id="GO:0019284">
    <property type="term" value="P:L-methionine salvage from S-adenosylmethionine"/>
    <property type="evidence" value="ECO:0007669"/>
    <property type="project" value="TreeGrafter"/>
</dbReference>
<keyword evidence="1" id="KW-0474">Menaquinone biosynthesis</keyword>
<evidence type="ECO:0000259" key="3">
    <source>
        <dbReference type="Pfam" id="PF01048"/>
    </source>
</evidence>
<feature type="domain" description="Nucleoside phosphorylase" evidence="3">
    <location>
        <begin position="118"/>
        <end position="278"/>
    </location>
</feature>
<protein>
    <recommendedName>
        <fullName evidence="1 2">Futalosine hydrolase</fullName>
        <shortName evidence="1">FL hydrolase</shortName>
        <ecNumber evidence="1 2">3.2.2.26</ecNumber>
    </recommendedName>
    <alternativeName>
        <fullName evidence="1">Futalosine nucleosidase</fullName>
    </alternativeName>
    <alternativeName>
        <fullName evidence="1">Menaquinone biosynthetic enzyme MqnB</fullName>
    </alternativeName>
</protein>
<dbReference type="KEGG" id="plyc:GXP70_29120"/>
<dbReference type="NCBIfam" id="TIGR03664">
    <property type="entry name" value="fut_nucase"/>
    <property type="match status" value="1"/>
</dbReference>
<dbReference type="Proteomes" id="UP000476064">
    <property type="component" value="Chromosome"/>
</dbReference>
<dbReference type="CDD" id="cd17766">
    <property type="entry name" value="futalosine_nucleosidase_MqnB"/>
    <property type="match status" value="1"/>
</dbReference>
<dbReference type="InterPro" id="IPR019963">
    <property type="entry name" value="FL_hydrolase_MqnB"/>
</dbReference>
<evidence type="ECO:0000256" key="1">
    <source>
        <dbReference type="HAMAP-Rule" id="MF_00991"/>
    </source>
</evidence>
<dbReference type="AlphaFoldDB" id="A0A6C0G8V4"/>
<gene>
    <name evidence="1" type="primary">mqnB</name>
    <name evidence="4" type="ORF">GXP70_29120</name>
</gene>
<dbReference type="EC" id="3.2.2.26" evidence="1 2"/>
<dbReference type="SUPFAM" id="SSF53167">
    <property type="entry name" value="Purine and uridine phosphorylases"/>
    <property type="match status" value="1"/>
</dbReference>
<comment type="catalytic activity">
    <reaction evidence="1">
        <text>futalosine + H2O = dehypoxanthine futalosine + hypoxanthine</text>
        <dbReference type="Rhea" id="RHEA:25904"/>
        <dbReference type="ChEBI" id="CHEBI:15377"/>
        <dbReference type="ChEBI" id="CHEBI:17368"/>
        <dbReference type="ChEBI" id="CHEBI:58863"/>
        <dbReference type="ChEBI" id="CHEBI:58864"/>
        <dbReference type="EC" id="3.2.2.26"/>
    </reaction>
</comment>